<protein>
    <submittedName>
        <fullName evidence="1">Uncharacterized protein</fullName>
    </submittedName>
</protein>
<proteinExistence type="predicted"/>
<reference evidence="1 2" key="1">
    <citation type="journal article" date="2014" name="Int. J. Syst. Evol. Microbiol.">
        <title>Complete genome sequence of Corynebacterium casei LMG S-19264T (=DSM 44701T), isolated from a smear-ripened cheese.</title>
        <authorList>
            <consortium name="US DOE Joint Genome Institute (JGI-PGF)"/>
            <person name="Walter F."/>
            <person name="Albersmeier A."/>
            <person name="Kalinowski J."/>
            <person name="Ruckert C."/>
        </authorList>
    </citation>
    <scope>NUCLEOTIDE SEQUENCE [LARGE SCALE GENOMIC DNA]</scope>
    <source>
        <strain evidence="1 2">IBRC-M 10912</strain>
    </source>
</reference>
<gene>
    <name evidence="1" type="ORF">ACFOZ7_01240</name>
</gene>
<name>A0ABD5NV16_9EURY</name>
<organism evidence="1 2">
    <name type="scientific">Natribaculum luteum</name>
    <dbReference type="NCBI Taxonomy" id="1586232"/>
    <lineage>
        <taxon>Archaea</taxon>
        <taxon>Methanobacteriati</taxon>
        <taxon>Methanobacteriota</taxon>
        <taxon>Stenosarchaea group</taxon>
        <taxon>Halobacteria</taxon>
        <taxon>Halobacteriales</taxon>
        <taxon>Natrialbaceae</taxon>
        <taxon>Natribaculum</taxon>
    </lineage>
</organism>
<sequence>MLGKLRYAVDEIAANYDRRTWWQNRTANRIIAPIQAQLHNSDGIRVLDREWDTLLVLDACRADLFEEVVETETYDSYERVYSAGSATNEWVRANFSGPAQTDCVYVTGNPVVSRQVETAFHHFLEPWREEFDPEIGTVPPEPVTETALAAREQFPEKRLIVHYLQPHYPFIEAPHLRYAEFNGTEEVTVKNAKPGATDIWEAVGLGYENPDDVWDAYADNLRRVMDAIEPLLDQPGRTVITSDHGNMLGEQMPLLPMGLYGHPPGIHHPILREVPWAVVDGESTVDSDRRVTADVKEQLRSLGYAD</sequence>
<dbReference type="Proteomes" id="UP001595821">
    <property type="component" value="Unassembled WGS sequence"/>
</dbReference>
<comment type="caution">
    <text evidence="1">The sequence shown here is derived from an EMBL/GenBank/DDBJ whole genome shotgun (WGS) entry which is preliminary data.</text>
</comment>
<dbReference type="RefSeq" id="WP_246971556.1">
    <property type="nucleotide sequence ID" value="NZ_CP095397.1"/>
</dbReference>
<dbReference type="SUPFAM" id="SSF53649">
    <property type="entry name" value="Alkaline phosphatase-like"/>
    <property type="match status" value="1"/>
</dbReference>
<dbReference type="Gene3D" id="3.40.720.10">
    <property type="entry name" value="Alkaline Phosphatase, subunit A"/>
    <property type="match status" value="1"/>
</dbReference>
<evidence type="ECO:0000313" key="2">
    <source>
        <dbReference type="Proteomes" id="UP001595821"/>
    </source>
</evidence>
<dbReference type="EMBL" id="JBHSDJ010000002">
    <property type="protein sequence ID" value="MFC4245640.1"/>
    <property type="molecule type" value="Genomic_DNA"/>
</dbReference>
<dbReference type="GeneID" id="71852454"/>
<dbReference type="AlphaFoldDB" id="A0ABD5NV16"/>
<evidence type="ECO:0000313" key="1">
    <source>
        <dbReference type="EMBL" id="MFC4245640.1"/>
    </source>
</evidence>
<dbReference type="InterPro" id="IPR017850">
    <property type="entry name" value="Alkaline_phosphatase_core_sf"/>
</dbReference>
<accession>A0ABD5NV16</accession>